<dbReference type="GO" id="GO:1990961">
    <property type="term" value="P:xenobiotic detoxification by transmembrane export across the plasma membrane"/>
    <property type="evidence" value="ECO:0007669"/>
    <property type="project" value="UniProtKB-ARBA"/>
</dbReference>
<proteinExistence type="inferred from homology"/>
<dbReference type="GO" id="GO:0005886">
    <property type="term" value="C:plasma membrane"/>
    <property type="evidence" value="ECO:0007669"/>
    <property type="project" value="UniProtKB-SubCell"/>
</dbReference>
<evidence type="ECO:0000256" key="2">
    <source>
        <dbReference type="ARBA" id="ARBA00022448"/>
    </source>
</evidence>
<keyword evidence="2" id="KW-0813">Transport</keyword>
<evidence type="ECO:0000313" key="11">
    <source>
        <dbReference type="EMBL" id="KJZ07927.1"/>
    </source>
</evidence>
<dbReference type="Gene3D" id="1.10.3730.20">
    <property type="match status" value="1"/>
</dbReference>
<dbReference type="SUPFAM" id="SSF103481">
    <property type="entry name" value="Multidrug resistance efflux transporter EmrE"/>
    <property type="match status" value="1"/>
</dbReference>
<organism evidence="11 12">
    <name type="scientific">Pseudoalteromonas rubra</name>
    <dbReference type="NCBI Taxonomy" id="43658"/>
    <lineage>
        <taxon>Bacteria</taxon>
        <taxon>Pseudomonadati</taxon>
        <taxon>Pseudomonadota</taxon>
        <taxon>Gammaproteobacteria</taxon>
        <taxon>Alteromonadales</taxon>
        <taxon>Pseudoalteromonadaceae</taxon>
        <taxon>Pseudoalteromonas</taxon>
    </lineage>
</organism>
<name>A0A0F4QMR5_9GAMM</name>
<dbReference type="InterPro" id="IPR045324">
    <property type="entry name" value="Small_multidrug_res"/>
</dbReference>
<evidence type="ECO:0000256" key="3">
    <source>
        <dbReference type="ARBA" id="ARBA00022475"/>
    </source>
</evidence>
<dbReference type="Proteomes" id="UP000033452">
    <property type="component" value="Unassembled WGS sequence"/>
</dbReference>
<keyword evidence="5 10" id="KW-1133">Transmembrane helix</keyword>
<keyword evidence="12" id="KW-1185">Reference proteome</keyword>
<dbReference type="PANTHER" id="PTHR30561:SF0">
    <property type="entry name" value="GUANIDINIUM EXPORTER"/>
    <property type="match status" value="1"/>
</dbReference>
<keyword evidence="4 9" id="KW-0812">Transmembrane</keyword>
<evidence type="ECO:0000256" key="8">
    <source>
        <dbReference type="ARBA" id="ARBA00039168"/>
    </source>
</evidence>
<keyword evidence="3" id="KW-1003">Cell membrane</keyword>
<evidence type="ECO:0000313" key="12">
    <source>
        <dbReference type="Proteomes" id="UP000033452"/>
    </source>
</evidence>
<dbReference type="EMBL" id="JXYA01000031">
    <property type="protein sequence ID" value="KJZ07927.1"/>
    <property type="molecule type" value="Genomic_DNA"/>
</dbReference>
<dbReference type="InterPro" id="IPR000390">
    <property type="entry name" value="Small_drug/metabolite_transptr"/>
</dbReference>
<dbReference type="PANTHER" id="PTHR30561">
    <property type="entry name" value="SMR FAMILY PROTON-DEPENDENT DRUG EFFLUX TRANSPORTER SUGE"/>
    <property type="match status" value="1"/>
</dbReference>
<feature type="transmembrane region" description="Helical" evidence="10">
    <location>
        <begin position="84"/>
        <end position="103"/>
    </location>
</feature>
<dbReference type="InterPro" id="IPR037185">
    <property type="entry name" value="EmrE-like"/>
</dbReference>
<dbReference type="AlphaFoldDB" id="A0A0F4QMR5"/>
<dbReference type="Pfam" id="PF00893">
    <property type="entry name" value="Multi_Drug_Res"/>
    <property type="match status" value="1"/>
</dbReference>
<accession>A0A0F4QMR5</accession>
<evidence type="ECO:0000256" key="10">
    <source>
        <dbReference type="SAM" id="Phobius"/>
    </source>
</evidence>
<gene>
    <name evidence="11" type="ORF">TW77_13750</name>
</gene>
<evidence type="ECO:0000256" key="6">
    <source>
        <dbReference type="ARBA" id="ARBA00023136"/>
    </source>
</evidence>
<evidence type="ECO:0000256" key="7">
    <source>
        <dbReference type="ARBA" id="ARBA00038151"/>
    </source>
</evidence>
<protein>
    <recommendedName>
        <fullName evidence="8">Guanidinium exporter</fullName>
    </recommendedName>
</protein>
<dbReference type="OrthoDB" id="9808638at2"/>
<evidence type="ECO:0000256" key="4">
    <source>
        <dbReference type="ARBA" id="ARBA00022692"/>
    </source>
</evidence>
<dbReference type="FunFam" id="1.10.3730.20:FF:000001">
    <property type="entry name" value="Quaternary ammonium compound resistance transporter SugE"/>
    <property type="match status" value="1"/>
</dbReference>
<dbReference type="NCBIfam" id="NF008512">
    <property type="entry name" value="PRK11431.1"/>
    <property type="match status" value="1"/>
</dbReference>
<evidence type="ECO:0000256" key="5">
    <source>
        <dbReference type="ARBA" id="ARBA00022989"/>
    </source>
</evidence>
<dbReference type="PATRIC" id="fig|43658.5.peg.2901"/>
<comment type="similarity">
    <text evidence="7">Belongs to the drug/metabolite transporter (DMT) superfamily. Small multidrug resistance (SMR) (TC 2.A.7.1) family. Gdx/SugE subfamily.</text>
</comment>
<feature type="transmembrane region" description="Helical" evidence="10">
    <location>
        <begin position="57"/>
        <end position="78"/>
    </location>
</feature>
<comment type="subcellular location">
    <subcellularLocation>
        <location evidence="1 9">Cell membrane</location>
        <topology evidence="1 9">Multi-pass membrane protein</topology>
    </subcellularLocation>
</comment>
<keyword evidence="6 10" id="KW-0472">Membrane</keyword>
<evidence type="ECO:0000256" key="9">
    <source>
        <dbReference type="RuleBase" id="RU003942"/>
    </source>
</evidence>
<comment type="caution">
    <text evidence="11">The sequence shown here is derived from an EMBL/GenBank/DDBJ whole genome shotgun (WGS) entry which is preliminary data.</text>
</comment>
<feature type="transmembrane region" description="Helical" evidence="10">
    <location>
        <begin position="33"/>
        <end position="50"/>
    </location>
</feature>
<dbReference type="RefSeq" id="WP_046005559.1">
    <property type="nucleotide sequence ID" value="NZ_JXYA01000031.1"/>
</dbReference>
<evidence type="ECO:0000256" key="1">
    <source>
        <dbReference type="ARBA" id="ARBA00004651"/>
    </source>
</evidence>
<sequence length="110" mass="11734">MGWIVLVIAGLFEIVWAVGLKHTEGFTKLWPSVITITAMWISFGCLSYALKTIPMGNAYAVWTGIGAVGVAIVGIVWFNEVADIKRIACIGLIVIGIVGLKLLSSDSVVV</sequence>
<reference evidence="11 12" key="1">
    <citation type="journal article" date="2015" name="BMC Genomics">
        <title>Genome mining reveals unlocked bioactive potential of marine Gram-negative bacteria.</title>
        <authorList>
            <person name="Machado H."/>
            <person name="Sonnenschein E.C."/>
            <person name="Melchiorsen J."/>
            <person name="Gram L."/>
        </authorList>
    </citation>
    <scope>NUCLEOTIDE SEQUENCE [LARGE SCALE GENOMIC DNA]</scope>
    <source>
        <strain evidence="11 12">S2471</strain>
    </source>
</reference>
<dbReference type="GO" id="GO:0022857">
    <property type="term" value="F:transmembrane transporter activity"/>
    <property type="evidence" value="ECO:0007669"/>
    <property type="project" value="InterPro"/>
</dbReference>